<accession>A0A256FIW1</accession>
<dbReference type="EMBL" id="NNRJ01000051">
    <property type="protein sequence ID" value="OYR14783.1"/>
    <property type="molecule type" value="Genomic_DNA"/>
</dbReference>
<keyword evidence="2" id="KW-1185">Reference proteome</keyword>
<organism evidence="1 2">
    <name type="scientific">Brucella thiophenivorans</name>
    <dbReference type="NCBI Taxonomy" id="571255"/>
    <lineage>
        <taxon>Bacteria</taxon>
        <taxon>Pseudomonadati</taxon>
        <taxon>Pseudomonadota</taxon>
        <taxon>Alphaproteobacteria</taxon>
        <taxon>Hyphomicrobiales</taxon>
        <taxon>Brucellaceae</taxon>
        <taxon>Brucella/Ochrobactrum group</taxon>
        <taxon>Brucella</taxon>
    </lineage>
</organism>
<gene>
    <name evidence="1" type="ORF">CEV31_3136</name>
</gene>
<evidence type="ECO:0000313" key="1">
    <source>
        <dbReference type="EMBL" id="OYR14783.1"/>
    </source>
</evidence>
<sequence>MVKMAGFIGFEAHFYPKRHGVTHLNTSCDNHGGNADGRSLC</sequence>
<name>A0A256FIW1_9HYPH</name>
<evidence type="ECO:0000313" key="2">
    <source>
        <dbReference type="Proteomes" id="UP000215590"/>
    </source>
</evidence>
<proteinExistence type="predicted"/>
<protein>
    <submittedName>
        <fullName evidence="1">Uncharacterized protein</fullName>
    </submittedName>
</protein>
<dbReference type="Proteomes" id="UP000215590">
    <property type="component" value="Unassembled WGS sequence"/>
</dbReference>
<reference evidence="1 2" key="1">
    <citation type="submission" date="2017-07" db="EMBL/GenBank/DDBJ databases">
        <title>Phylogenetic study on the rhizospheric bacterium Ochrobactrum sp. A44.</title>
        <authorList>
            <person name="Krzyzanowska D.M."/>
            <person name="Ossowicki A."/>
            <person name="Rajewska M."/>
            <person name="Maciag T."/>
            <person name="Kaczynski Z."/>
            <person name="Czerwicka M."/>
            <person name="Jafra S."/>
        </authorList>
    </citation>
    <scope>NUCLEOTIDE SEQUENCE [LARGE SCALE GENOMIC DNA]</scope>
    <source>
        <strain evidence="1 2">DSM 7216</strain>
    </source>
</reference>
<comment type="caution">
    <text evidence="1">The sequence shown here is derived from an EMBL/GenBank/DDBJ whole genome shotgun (WGS) entry which is preliminary data.</text>
</comment>
<dbReference type="AlphaFoldDB" id="A0A256FIW1"/>